<gene>
    <name evidence="6" type="ORF">Tco_0800741</name>
</gene>
<proteinExistence type="predicted"/>
<protein>
    <submittedName>
        <fullName evidence="6">Pentatricopeptide repeat-containing protein</fullName>
    </submittedName>
</protein>
<dbReference type="PROSITE" id="PS50966">
    <property type="entry name" value="ZF_SWIM"/>
    <property type="match status" value="1"/>
</dbReference>
<dbReference type="InterPro" id="IPR007527">
    <property type="entry name" value="Znf_SWIM"/>
</dbReference>
<reference evidence="6" key="1">
    <citation type="journal article" date="2022" name="Int. J. Mol. Sci.">
        <title>Draft Genome of Tanacetum Coccineum: Genomic Comparison of Closely Related Tanacetum-Family Plants.</title>
        <authorList>
            <person name="Yamashiro T."/>
            <person name="Shiraishi A."/>
            <person name="Nakayama K."/>
            <person name="Satake H."/>
        </authorList>
    </citation>
    <scope>NUCLEOTIDE SEQUENCE</scope>
</reference>
<evidence type="ECO:0000256" key="3">
    <source>
        <dbReference type="ARBA" id="ARBA00022833"/>
    </source>
</evidence>
<comment type="caution">
    <text evidence="6">The sequence shown here is derived from an EMBL/GenBank/DDBJ whole genome shotgun (WGS) entry which is preliminary data.</text>
</comment>
<evidence type="ECO:0000256" key="1">
    <source>
        <dbReference type="ARBA" id="ARBA00022723"/>
    </source>
</evidence>
<name>A0ABQ4ZYF7_9ASTR</name>
<evidence type="ECO:0000256" key="4">
    <source>
        <dbReference type="PROSITE-ProRule" id="PRU00325"/>
    </source>
</evidence>
<sequence>MLADIRICIMERMETMRKRHVKWHDLLCPTVRKKFEKVKELHRFWHVIPSGDIKFEVRHGSISFAVDERSRTCGCRLWQLSGIPCEHAIAVIYYLNINLDNYISERYKKKVEVFSLS</sequence>
<keyword evidence="7" id="KW-1185">Reference proteome</keyword>
<dbReference type="PANTHER" id="PTHR31973">
    <property type="entry name" value="POLYPROTEIN, PUTATIVE-RELATED"/>
    <property type="match status" value="1"/>
</dbReference>
<reference evidence="6" key="2">
    <citation type="submission" date="2022-01" db="EMBL/GenBank/DDBJ databases">
        <authorList>
            <person name="Yamashiro T."/>
            <person name="Shiraishi A."/>
            <person name="Satake H."/>
            <person name="Nakayama K."/>
        </authorList>
    </citation>
    <scope>NUCLEOTIDE SEQUENCE</scope>
</reference>
<keyword evidence="2 4" id="KW-0863">Zinc-finger</keyword>
<evidence type="ECO:0000256" key="2">
    <source>
        <dbReference type="ARBA" id="ARBA00022771"/>
    </source>
</evidence>
<dbReference type="InterPro" id="IPR006564">
    <property type="entry name" value="Znf_PMZ"/>
</dbReference>
<feature type="domain" description="SWIM-type" evidence="5">
    <location>
        <begin position="64"/>
        <end position="96"/>
    </location>
</feature>
<evidence type="ECO:0000259" key="5">
    <source>
        <dbReference type="PROSITE" id="PS50966"/>
    </source>
</evidence>
<accession>A0ABQ4ZYF7</accession>
<keyword evidence="3" id="KW-0862">Zinc</keyword>
<dbReference type="PANTHER" id="PTHR31973:SF189">
    <property type="entry name" value="TRANSPOSASE, MUDR, PLANT, MULE TRANSPOSASE DOMAIN PROTEIN-RELATED"/>
    <property type="match status" value="1"/>
</dbReference>
<evidence type="ECO:0000313" key="6">
    <source>
        <dbReference type="EMBL" id="GJS93773.1"/>
    </source>
</evidence>
<dbReference type="Proteomes" id="UP001151760">
    <property type="component" value="Unassembled WGS sequence"/>
</dbReference>
<dbReference type="EMBL" id="BQNB010011682">
    <property type="protein sequence ID" value="GJS93773.1"/>
    <property type="molecule type" value="Genomic_DNA"/>
</dbReference>
<evidence type="ECO:0000313" key="7">
    <source>
        <dbReference type="Proteomes" id="UP001151760"/>
    </source>
</evidence>
<dbReference type="SMART" id="SM00575">
    <property type="entry name" value="ZnF_PMZ"/>
    <property type="match status" value="1"/>
</dbReference>
<keyword evidence="1" id="KW-0479">Metal-binding</keyword>
<organism evidence="6 7">
    <name type="scientific">Tanacetum coccineum</name>
    <dbReference type="NCBI Taxonomy" id="301880"/>
    <lineage>
        <taxon>Eukaryota</taxon>
        <taxon>Viridiplantae</taxon>
        <taxon>Streptophyta</taxon>
        <taxon>Embryophyta</taxon>
        <taxon>Tracheophyta</taxon>
        <taxon>Spermatophyta</taxon>
        <taxon>Magnoliopsida</taxon>
        <taxon>eudicotyledons</taxon>
        <taxon>Gunneridae</taxon>
        <taxon>Pentapetalae</taxon>
        <taxon>asterids</taxon>
        <taxon>campanulids</taxon>
        <taxon>Asterales</taxon>
        <taxon>Asteraceae</taxon>
        <taxon>Asteroideae</taxon>
        <taxon>Anthemideae</taxon>
        <taxon>Anthemidinae</taxon>
        <taxon>Tanacetum</taxon>
    </lineage>
</organism>
<dbReference type="Pfam" id="PF04434">
    <property type="entry name" value="SWIM"/>
    <property type="match status" value="1"/>
</dbReference>